<protein>
    <submittedName>
        <fullName evidence="1">Uncharacterized protein</fullName>
    </submittedName>
</protein>
<dbReference type="AlphaFoldDB" id="A0A6N2TKW1"/>
<name>A0A6N2TKW1_9ACTO</name>
<dbReference type="EMBL" id="CACRSM010000002">
    <property type="protein sequence ID" value="VYT05539.1"/>
    <property type="molecule type" value="Genomic_DNA"/>
</dbReference>
<sequence length="145" mass="17105">MAYTQEDFQEWIFFISDKVDYMTDTFAKENGLNLDFSVESIDALEEWMLAHYSSPQDLINDPRMHDLLTVYIGETYRHHLGGKWFMDLKNKKNAYYAMPILKDLRSRRAGSMTPFIDATASLNRRTGTYMSTIFRYKIELSKEDD</sequence>
<reference evidence="1" key="1">
    <citation type="submission" date="2019-11" db="EMBL/GenBank/DDBJ databases">
        <authorList>
            <person name="Feng L."/>
        </authorList>
    </citation>
    <scope>NUCLEOTIDE SEQUENCE</scope>
    <source>
        <strain evidence="1">AodontolyticusLFYP35</strain>
    </source>
</reference>
<gene>
    <name evidence="1" type="ORF">AOLFYP35_01387</name>
</gene>
<evidence type="ECO:0000313" key="1">
    <source>
        <dbReference type="EMBL" id="VYT05539.1"/>
    </source>
</evidence>
<proteinExistence type="predicted"/>
<organism evidence="1">
    <name type="scientific">Schaalia odontolytica</name>
    <dbReference type="NCBI Taxonomy" id="1660"/>
    <lineage>
        <taxon>Bacteria</taxon>
        <taxon>Bacillati</taxon>
        <taxon>Actinomycetota</taxon>
        <taxon>Actinomycetes</taxon>
        <taxon>Actinomycetales</taxon>
        <taxon>Actinomycetaceae</taxon>
        <taxon>Schaalia</taxon>
    </lineage>
</organism>
<accession>A0A6N2TKW1</accession>